<evidence type="ECO:0008006" key="4">
    <source>
        <dbReference type="Google" id="ProtNLM"/>
    </source>
</evidence>
<evidence type="ECO:0000256" key="1">
    <source>
        <dbReference type="ARBA" id="ARBA00022679"/>
    </source>
</evidence>
<dbReference type="InterPro" id="IPR002213">
    <property type="entry name" value="UDP_glucos_trans"/>
</dbReference>
<evidence type="ECO:0000313" key="2">
    <source>
        <dbReference type="EMBL" id="KAJ3684893.1"/>
    </source>
</evidence>
<dbReference type="CDD" id="cd03784">
    <property type="entry name" value="GT1_Gtf-like"/>
    <property type="match status" value="1"/>
</dbReference>
<sequence>MLEGKVVLYPTTLVSHMVPMVQLAKLFIKHGISVEIAVINSPTMPTSMTNFISKVSSTNPEISCNLLPPLPPPPKPFPNPYLTMLHTTQSNSTLLHSYLQSQSKSGSIAALVVDYFCVDALDVAASLDIPAYIFFSSGANVLAVFLRIPELVPTWDKNDLGKNPVVIPGIPMLHVSDLPIRILQFDTEEHKLLMDIYRRMSKAKGILINTFESLEYGAVKTLKDWLSLSTPLTPPAYCIGPLVTAADNKQIANHPCLRWLDSQRKENVVLLAFGSVGNFSIEQLQEIAFGIEKSGQKFIWVVRNPETNSPDGKPYNPLAEPDLDALLPEGFMNRTKEQGIVMKSWAPQVEILNHEAVGGFVNHCGWSSILEAITNGVPIICWPLFAEQKMNRFLLVEEMKIGVKLKGCDEGFVSRDELAEKVRWLMESEGGKELRNNVHAHRINGLKALTEGGSSETALFKFLENLKLQNS</sequence>
<dbReference type="PANTHER" id="PTHR48048:SF89">
    <property type="entry name" value="GLYCOSYLTRANSFERASE"/>
    <property type="match status" value="1"/>
</dbReference>
<protein>
    <recommendedName>
        <fullName evidence="4">Glycosyltransferase</fullName>
    </recommendedName>
</protein>
<evidence type="ECO:0000313" key="3">
    <source>
        <dbReference type="Proteomes" id="UP001210211"/>
    </source>
</evidence>
<proteinExistence type="predicted"/>
<accession>A0AAD5Z1C9</accession>
<name>A0AAD5Z1C9_9POAL</name>
<dbReference type="InterPro" id="IPR050481">
    <property type="entry name" value="UDP-glycosyltransf_plant"/>
</dbReference>
<dbReference type="Pfam" id="PF00201">
    <property type="entry name" value="UDPGT"/>
    <property type="match status" value="1"/>
</dbReference>
<keyword evidence="1" id="KW-0808">Transferase</keyword>
<dbReference type="SUPFAM" id="SSF53756">
    <property type="entry name" value="UDP-Glycosyltransferase/glycogen phosphorylase"/>
    <property type="match status" value="1"/>
</dbReference>
<organism evidence="2 3">
    <name type="scientific">Rhynchospora tenuis</name>
    <dbReference type="NCBI Taxonomy" id="198213"/>
    <lineage>
        <taxon>Eukaryota</taxon>
        <taxon>Viridiplantae</taxon>
        <taxon>Streptophyta</taxon>
        <taxon>Embryophyta</taxon>
        <taxon>Tracheophyta</taxon>
        <taxon>Spermatophyta</taxon>
        <taxon>Magnoliopsida</taxon>
        <taxon>Liliopsida</taxon>
        <taxon>Poales</taxon>
        <taxon>Cyperaceae</taxon>
        <taxon>Cyperoideae</taxon>
        <taxon>Rhynchosporeae</taxon>
        <taxon>Rhynchospora</taxon>
    </lineage>
</organism>
<dbReference type="AlphaFoldDB" id="A0AAD5Z1C9"/>
<gene>
    <name evidence="2" type="ORF">LUZ61_014057</name>
</gene>
<dbReference type="Gene3D" id="3.40.50.2000">
    <property type="entry name" value="Glycogen Phosphorylase B"/>
    <property type="match status" value="2"/>
</dbReference>
<dbReference type="PANTHER" id="PTHR48048">
    <property type="entry name" value="GLYCOSYLTRANSFERASE"/>
    <property type="match status" value="1"/>
</dbReference>
<keyword evidence="3" id="KW-1185">Reference proteome</keyword>
<dbReference type="EMBL" id="JAMRDG010000002">
    <property type="protein sequence ID" value="KAJ3684893.1"/>
    <property type="molecule type" value="Genomic_DNA"/>
</dbReference>
<dbReference type="Proteomes" id="UP001210211">
    <property type="component" value="Unassembled WGS sequence"/>
</dbReference>
<dbReference type="FunFam" id="3.40.50.2000:FF:000020">
    <property type="entry name" value="Glycosyltransferase"/>
    <property type="match status" value="1"/>
</dbReference>
<dbReference type="GO" id="GO:0035251">
    <property type="term" value="F:UDP-glucosyltransferase activity"/>
    <property type="evidence" value="ECO:0007669"/>
    <property type="project" value="InterPro"/>
</dbReference>
<reference evidence="2 3" key="1">
    <citation type="journal article" date="2022" name="Cell">
        <title>Repeat-based holocentromeres influence genome architecture and karyotype evolution.</title>
        <authorList>
            <person name="Hofstatter P.G."/>
            <person name="Thangavel G."/>
            <person name="Lux T."/>
            <person name="Neumann P."/>
            <person name="Vondrak T."/>
            <person name="Novak P."/>
            <person name="Zhang M."/>
            <person name="Costa L."/>
            <person name="Castellani M."/>
            <person name="Scott A."/>
            <person name="Toegelov H."/>
            <person name="Fuchs J."/>
            <person name="Mata-Sucre Y."/>
            <person name="Dias Y."/>
            <person name="Vanzela A.L.L."/>
            <person name="Huettel B."/>
            <person name="Almeida C.C.S."/>
            <person name="Simkova H."/>
            <person name="Souza G."/>
            <person name="Pedrosa-Harand A."/>
            <person name="Macas J."/>
            <person name="Mayer K.F.X."/>
            <person name="Houben A."/>
            <person name="Marques A."/>
        </authorList>
    </citation>
    <scope>NUCLEOTIDE SEQUENCE [LARGE SCALE GENOMIC DNA]</scope>
    <source>
        <strain evidence="2">RhyTen1mFocal</strain>
    </source>
</reference>
<comment type="caution">
    <text evidence="2">The sequence shown here is derived from an EMBL/GenBank/DDBJ whole genome shotgun (WGS) entry which is preliminary data.</text>
</comment>